<keyword evidence="3 9" id="KW-0378">Hydrolase</keyword>
<sequence>MNKIDGVIFDWAGTVVDFGCFAPVNVFIKIFKAAGVEVTVDEARVPMGMLKRDHIKAMLEMPRINRAWEEQYDRYFNEKDIDELYSSFESLLLASLAEYTNPLPDVVETVKKLRDQGLKIGSTTGYTDSMMKIVTMGAKEKGYEPDFWITPDSTNCHGRPYPYMIFRNMEALKLSAPWKVIKIGDTAADIKEGLNAGVWSVGVIVGSSQMGLNYDEFESLSEIEKKQAIKNTKQAFCGYGADFTIVTMKELPQLIARINTLLERGKRPNVKSD</sequence>
<dbReference type="SFLD" id="SFLDG01135">
    <property type="entry name" value="C1.5.6:_HAD__Beta-PGM__Phospha"/>
    <property type="match status" value="1"/>
</dbReference>
<name>I9LEL9_9FIRM</name>
<comment type="cofactor">
    <cofactor evidence="9">
        <name>Mg(2+)</name>
        <dbReference type="ChEBI" id="CHEBI:18420"/>
    </cofactor>
    <text evidence="9">Binds 1 Mg(2+) ion per subunit.</text>
</comment>
<dbReference type="InterPro" id="IPR036412">
    <property type="entry name" value="HAD-like_sf"/>
</dbReference>
<dbReference type="SFLD" id="SFLDG01129">
    <property type="entry name" value="C1.5:_HAD__Beta-PGM__Phosphata"/>
    <property type="match status" value="1"/>
</dbReference>
<feature type="binding site" evidence="9">
    <location>
        <position position="10"/>
    </location>
    <ligand>
        <name>Mg(2+)</name>
        <dbReference type="ChEBI" id="CHEBI:18420"/>
    </ligand>
</feature>
<evidence type="ECO:0000313" key="11">
    <source>
        <dbReference type="Proteomes" id="UP000004324"/>
    </source>
</evidence>
<evidence type="ECO:0000256" key="7">
    <source>
        <dbReference type="ARBA" id="ARBA00056573"/>
    </source>
</evidence>
<dbReference type="GO" id="GO:0050194">
    <property type="term" value="F:phosphonoacetaldehyde hydrolase activity"/>
    <property type="evidence" value="ECO:0007669"/>
    <property type="project" value="UniProtKB-UniRule"/>
</dbReference>
<dbReference type="FunFam" id="1.10.150.240:FF:000006">
    <property type="entry name" value="Phosphonoacetaldehyde hydrolase"/>
    <property type="match status" value="1"/>
</dbReference>
<evidence type="ECO:0000256" key="6">
    <source>
        <dbReference type="ARBA" id="ARBA00052005"/>
    </source>
</evidence>
<dbReference type="GO" id="GO:0008967">
    <property type="term" value="F:phosphoglycolate phosphatase activity"/>
    <property type="evidence" value="ECO:0007669"/>
    <property type="project" value="TreeGrafter"/>
</dbReference>
<dbReference type="Pfam" id="PF00702">
    <property type="entry name" value="Hydrolase"/>
    <property type="match status" value="1"/>
</dbReference>
<gene>
    <name evidence="9" type="primary">phnX</name>
    <name evidence="10" type="ORF">FB4_0424</name>
</gene>
<dbReference type="GO" id="GO:0006281">
    <property type="term" value="P:DNA repair"/>
    <property type="evidence" value="ECO:0007669"/>
    <property type="project" value="TreeGrafter"/>
</dbReference>
<comment type="subunit">
    <text evidence="1 9">Homodimer.</text>
</comment>
<feature type="binding site" evidence="9">
    <location>
        <position position="12"/>
    </location>
    <ligand>
        <name>Mg(2+)</name>
        <dbReference type="ChEBI" id="CHEBI:18420"/>
    </ligand>
</feature>
<dbReference type="InterPro" id="IPR023214">
    <property type="entry name" value="HAD_sf"/>
</dbReference>
<comment type="catalytic activity">
    <reaction evidence="6 9">
        <text>phosphonoacetaldehyde + H2O = acetaldehyde + phosphate + H(+)</text>
        <dbReference type="Rhea" id="RHEA:18905"/>
        <dbReference type="ChEBI" id="CHEBI:15343"/>
        <dbReference type="ChEBI" id="CHEBI:15377"/>
        <dbReference type="ChEBI" id="CHEBI:15378"/>
        <dbReference type="ChEBI" id="CHEBI:43474"/>
        <dbReference type="ChEBI" id="CHEBI:58383"/>
        <dbReference type="EC" id="3.11.1.1"/>
    </reaction>
</comment>
<evidence type="ECO:0000256" key="3">
    <source>
        <dbReference type="ARBA" id="ARBA00022801"/>
    </source>
</evidence>
<keyword evidence="4 9" id="KW-0460">Magnesium</keyword>
<evidence type="ECO:0000256" key="9">
    <source>
        <dbReference type="HAMAP-Rule" id="MF_01375"/>
    </source>
</evidence>
<dbReference type="PATRIC" id="fig|1149862.3.peg.1849"/>
<evidence type="ECO:0000313" key="10">
    <source>
        <dbReference type="EMBL" id="EIW18899.1"/>
    </source>
</evidence>
<dbReference type="SFLD" id="SFLDS00003">
    <property type="entry name" value="Haloacid_Dehalogenase"/>
    <property type="match status" value="1"/>
</dbReference>
<organism evidence="10 11">
    <name type="scientific">Pelosinus fermentans B4</name>
    <dbReference type="NCBI Taxonomy" id="1149862"/>
    <lineage>
        <taxon>Bacteria</taxon>
        <taxon>Bacillati</taxon>
        <taxon>Bacillota</taxon>
        <taxon>Negativicutes</taxon>
        <taxon>Selenomonadales</taxon>
        <taxon>Sporomusaceae</taxon>
        <taxon>Pelosinus</taxon>
    </lineage>
</organism>
<reference evidence="10 11" key="1">
    <citation type="journal article" date="2012" name="J. Bacteriol.">
        <title>Draft Genome Sequences for Two Metal-Reducing Pelosinus fermentans Strains Isolated from a Cr(VI)-Contaminated Site and for Type Strain R7.</title>
        <authorList>
            <person name="Brown S.D."/>
            <person name="Podar M."/>
            <person name="Klingeman D.M."/>
            <person name="Johnson C.M."/>
            <person name="Yang Z.K."/>
            <person name="Utturkar S.M."/>
            <person name="Land M.L."/>
            <person name="Mosher J.J."/>
            <person name="Hurt R.A.Jr."/>
            <person name="Phelps T.J."/>
            <person name="Palumbo A.V."/>
            <person name="Arkin A.P."/>
            <person name="Hazen T.C."/>
            <person name="Elias D.A."/>
        </authorList>
    </citation>
    <scope>NUCLEOTIDE SEQUENCE [LARGE SCALE GENOMIC DNA]</scope>
    <source>
        <strain evidence="10 11">B4</strain>
    </source>
</reference>
<dbReference type="OrthoDB" id="5504491at2"/>
<keyword evidence="5 9" id="KW-0704">Schiff base</keyword>
<comment type="function">
    <text evidence="7 9">Involved in phosphonate degradation.</text>
</comment>
<dbReference type="RefSeq" id="WP_007933343.1">
    <property type="nucleotide sequence ID" value="NZ_AKVJ01000022.1"/>
</dbReference>
<dbReference type="InterPro" id="IPR050155">
    <property type="entry name" value="HAD-like_hydrolase_sf"/>
</dbReference>
<comment type="caution">
    <text evidence="10">The sequence shown here is derived from an EMBL/GenBank/DDBJ whole genome shotgun (WGS) entry which is preliminary data.</text>
</comment>
<dbReference type="GO" id="GO:0000287">
    <property type="term" value="F:magnesium ion binding"/>
    <property type="evidence" value="ECO:0007669"/>
    <property type="project" value="UniProtKB-UniRule"/>
</dbReference>
<dbReference type="InterPro" id="IPR023198">
    <property type="entry name" value="PGP-like_dom2"/>
</dbReference>
<dbReference type="NCBIfam" id="TIGR01422">
    <property type="entry name" value="phosphonatase"/>
    <property type="match status" value="1"/>
</dbReference>
<protein>
    <recommendedName>
        <fullName evidence="8 9">Phosphonoacetaldehyde hydrolase</fullName>
        <shortName evidence="9">Phosphonatase</shortName>
        <ecNumber evidence="8 9">3.11.1.1</ecNumber>
    </recommendedName>
    <alternativeName>
        <fullName evidence="9">Phosphonoacetaldehyde phosphonohydrolase</fullName>
    </alternativeName>
</protein>
<evidence type="ECO:0000256" key="1">
    <source>
        <dbReference type="ARBA" id="ARBA00011738"/>
    </source>
</evidence>
<dbReference type="SUPFAM" id="SSF56784">
    <property type="entry name" value="HAD-like"/>
    <property type="match status" value="1"/>
</dbReference>
<keyword evidence="2 9" id="KW-0479">Metal-binding</keyword>
<accession>I9LEL9</accession>
<dbReference type="Gene3D" id="1.10.150.240">
    <property type="entry name" value="Putative phosphatase, domain 2"/>
    <property type="match status" value="1"/>
</dbReference>
<dbReference type="GO" id="GO:0019700">
    <property type="term" value="P:organic phosphonate catabolic process"/>
    <property type="evidence" value="ECO:0007669"/>
    <property type="project" value="InterPro"/>
</dbReference>
<evidence type="ECO:0000256" key="8">
    <source>
        <dbReference type="ARBA" id="ARBA00066472"/>
    </source>
</evidence>
<dbReference type="PANTHER" id="PTHR43434">
    <property type="entry name" value="PHOSPHOGLYCOLATE PHOSPHATASE"/>
    <property type="match status" value="1"/>
</dbReference>
<evidence type="ECO:0000256" key="5">
    <source>
        <dbReference type="ARBA" id="ARBA00023270"/>
    </source>
</evidence>
<comment type="similarity">
    <text evidence="9">Belongs to the HAD-like hydrolase superfamily. PhnX family.</text>
</comment>
<proteinExistence type="inferred from homology"/>
<dbReference type="Gene3D" id="3.40.50.1000">
    <property type="entry name" value="HAD superfamily/HAD-like"/>
    <property type="match status" value="1"/>
</dbReference>
<dbReference type="InterPro" id="IPR006323">
    <property type="entry name" value="Phosphonoacetald_hydro"/>
</dbReference>
<keyword evidence="11" id="KW-1185">Reference proteome</keyword>
<dbReference type="GO" id="GO:0005829">
    <property type="term" value="C:cytosol"/>
    <property type="evidence" value="ECO:0007669"/>
    <property type="project" value="TreeGrafter"/>
</dbReference>
<dbReference type="AlphaFoldDB" id="I9LEL9"/>
<evidence type="ECO:0000256" key="4">
    <source>
        <dbReference type="ARBA" id="ARBA00022842"/>
    </source>
</evidence>
<dbReference type="EMBL" id="AKVJ01000022">
    <property type="protein sequence ID" value="EIW18899.1"/>
    <property type="molecule type" value="Genomic_DNA"/>
</dbReference>
<dbReference type="EC" id="3.11.1.1" evidence="8 9"/>
<feature type="active site" description="Nucleophile" evidence="9">
    <location>
        <position position="10"/>
    </location>
</feature>
<evidence type="ECO:0000256" key="2">
    <source>
        <dbReference type="ARBA" id="ARBA00022723"/>
    </source>
</evidence>
<dbReference type="HAMAP" id="MF_01375">
    <property type="entry name" value="PhnX"/>
    <property type="match status" value="1"/>
</dbReference>
<dbReference type="Proteomes" id="UP000004324">
    <property type="component" value="Unassembled WGS sequence"/>
</dbReference>
<feature type="binding site" evidence="9">
    <location>
        <position position="185"/>
    </location>
    <ligand>
        <name>Mg(2+)</name>
        <dbReference type="ChEBI" id="CHEBI:18420"/>
    </ligand>
</feature>
<dbReference type="PANTHER" id="PTHR43434:SF19">
    <property type="entry name" value="PHOSPHONOACETALDEHYDE HYDROLASE"/>
    <property type="match status" value="1"/>
</dbReference>
<feature type="active site" description="Schiff-base intermediate with substrate" evidence="9">
    <location>
        <position position="51"/>
    </location>
</feature>
<dbReference type="CDD" id="cd02586">
    <property type="entry name" value="HAD_PHN"/>
    <property type="match status" value="1"/>
</dbReference>